<reference evidence="8" key="1">
    <citation type="submission" date="2021-02" db="EMBL/GenBank/DDBJ databases">
        <authorList>
            <person name="Nowell W R."/>
        </authorList>
    </citation>
    <scope>NUCLEOTIDE SEQUENCE</scope>
</reference>
<dbReference type="Proteomes" id="UP000663855">
    <property type="component" value="Unassembled WGS sequence"/>
</dbReference>
<evidence type="ECO:0000313" key="9">
    <source>
        <dbReference type="EMBL" id="CAF4398132.1"/>
    </source>
</evidence>
<evidence type="ECO:0000313" key="4">
    <source>
        <dbReference type="EMBL" id="CAF2120728.1"/>
    </source>
</evidence>
<evidence type="ECO:0000313" key="7">
    <source>
        <dbReference type="EMBL" id="CAF4038975.1"/>
    </source>
</evidence>
<dbReference type="EMBL" id="CAJNRG010014266">
    <property type="protein sequence ID" value="CAF2154386.1"/>
    <property type="molecule type" value="Genomic_DNA"/>
</dbReference>
<proteinExistence type="predicted"/>
<dbReference type="AlphaFoldDB" id="A0A819W947"/>
<dbReference type="EMBL" id="CAJNRF010003011">
    <property type="protein sequence ID" value="CAF2045932.1"/>
    <property type="molecule type" value="Genomic_DNA"/>
</dbReference>
<dbReference type="Proteomes" id="UP000663824">
    <property type="component" value="Unassembled WGS sequence"/>
</dbReference>
<evidence type="ECO:0000313" key="12">
    <source>
        <dbReference type="Proteomes" id="UP000663866"/>
    </source>
</evidence>
<dbReference type="Proteomes" id="UP000663842">
    <property type="component" value="Unassembled WGS sequence"/>
</dbReference>
<evidence type="ECO:0000313" key="10">
    <source>
        <dbReference type="EMBL" id="CAF5215571.1"/>
    </source>
</evidence>
<name>A0A819W947_9BILA</name>
<gene>
    <name evidence="9" type="ORF">BYL167_LOCUS31420</name>
    <name evidence="1" type="ORF">CJN711_LOCUS12841</name>
    <name evidence="10" type="ORF">GIL414_LOCUS81403</name>
    <name evidence="2" type="ORF">KQP761_LOCUS9869</name>
    <name evidence="4" type="ORF">MBJ925_LOCUS25855</name>
    <name evidence="7" type="ORF">OVN521_LOCUS17266</name>
    <name evidence="6" type="ORF">SMN809_LOCUS7904</name>
    <name evidence="8" type="ORF">UXM345_LOCUS23472</name>
    <name evidence="3" type="ORF">WKI299_LOCUS9216</name>
    <name evidence="5" type="ORF">XDN619_LOCUS29216</name>
</gene>
<organism evidence="8 11">
    <name type="scientific">Rotaria magnacalcarata</name>
    <dbReference type="NCBI Taxonomy" id="392030"/>
    <lineage>
        <taxon>Eukaryota</taxon>
        <taxon>Metazoa</taxon>
        <taxon>Spiralia</taxon>
        <taxon>Gnathifera</taxon>
        <taxon>Rotifera</taxon>
        <taxon>Eurotatoria</taxon>
        <taxon>Bdelloidea</taxon>
        <taxon>Philodinida</taxon>
        <taxon>Philodinidae</taxon>
        <taxon>Rotaria</taxon>
    </lineage>
</organism>
<evidence type="ECO:0000313" key="5">
    <source>
        <dbReference type="EMBL" id="CAF2154386.1"/>
    </source>
</evidence>
<evidence type="ECO:0000313" key="1">
    <source>
        <dbReference type="EMBL" id="CAF1217792.1"/>
    </source>
</evidence>
<dbReference type="Proteomes" id="UP000681967">
    <property type="component" value="Unassembled WGS sequence"/>
</dbReference>
<dbReference type="OrthoDB" id="10019548at2759"/>
<evidence type="ECO:0000313" key="11">
    <source>
        <dbReference type="Proteomes" id="UP000663842"/>
    </source>
</evidence>
<dbReference type="EMBL" id="CAJOBH010055210">
    <property type="protein sequence ID" value="CAF4398132.1"/>
    <property type="molecule type" value="Genomic_DNA"/>
</dbReference>
<dbReference type="Proteomes" id="UP000663834">
    <property type="component" value="Unassembled WGS sequence"/>
</dbReference>
<dbReference type="Proteomes" id="UP000676336">
    <property type="component" value="Unassembled WGS sequence"/>
</dbReference>
<dbReference type="Proteomes" id="UP000663856">
    <property type="component" value="Unassembled WGS sequence"/>
</dbReference>
<dbReference type="EMBL" id="CAJNRE010013726">
    <property type="protein sequence ID" value="CAF2120728.1"/>
    <property type="molecule type" value="Genomic_DNA"/>
</dbReference>
<dbReference type="EMBL" id="CAJOBI010002361">
    <property type="protein sequence ID" value="CAF3925527.1"/>
    <property type="molecule type" value="Genomic_DNA"/>
</dbReference>
<sequence length="146" mass="17269">MANTIVIPYPTITTIRTPKRHQWRRYTTTMTVNTNQKHHSSSSSIVRKSTSNLPDIVNDCHNRRDDIINSNEEMKLMCKQIAHSLRLVADQVDRKYCQDGKFHRHIHCLTIRFVLHTTHIRTIIYTLWTRAFLPIILWICEAKSLF</sequence>
<dbReference type="EMBL" id="CAJOBJ010357312">
    <property type="protein sequence ID" value="CAF5215571.1"/>
    <property type="molecule type" value="Genomic_DNA"/>
</dbReference>
<comment type="caution">
    <text evidence="8">The sequence shown here is derived from an EMBL/GenBank/DDBJ whole genome shotgun (WGS) entry which is preliminary data.</text>
</comment>
<dbReference type="Proteomes" id="UP000663866">
    <property type="component" value="Unassembled WGS sequence"/>
</dbReference>
<evidence type="ECO:0000313" key="6">
    <source>
        <dbReference type="EMBL" id="CAF3925527.1"/>
    </source>
</evidence>
<dbReference type="Proteomes" id="UP000663887">
    <property type="component" value="Unassembled WGS sequence"/>
</dbReference>
<evidence type="ECO:0000313" key="8">
    <source>
        <dbReference type="EMBL" id="CAF4122155.1"/>
    </source>
</evidence>
<dbReference type="EMBL" id="CAJNOV010005609">
    <property type="protein sequence ID" value="CAF1217792.1"/>
    <property type="molecule type" value="Genomic_DNA"/>
</dbReference>
<dbReference type="EMBL" id="CAJOBF010004057">
    <property type="protein sequence ID" value="CAF4122155.1"/>
    <property type="molecule type" value="Genomic_DNA"/>
</dbReference>
<keyword evidence="12" id="KW-1185">Reference proteome</keyword>
<evidence type="ECO:0000313" key="3">
    <source>
        <dbReference type="EMBL" id="CAF2045932.1"/>
    </source>
</evidence>
<accession>A0A819W947</accession>
<dbReference type="EMBL" id="CAJOBG010002976">
    <property type="protein sequence ID" value="CAF4038975.1"/>
    <property type="molecule type" value="Genomic_DNA"/>
</dbReference>
<protein>
    <submittedName>
        <fullName evidence="8">Uncharacterized protein</fullName>
    </submittedName>
</protein>
<dbReference type="EMBL" id="CAJNOW010004065">
    <property type="protein sequence ID" value="CAF1404368.1"/>
    <property type="molecule type" value="Genomic_DNA"/>
</dbReference>
<evidence type="ECO:0000313" key="2">
    <source>
        <dbReference type="EMBL" id="CAF1404368.1"/>
    </source>
</evidence>
<dbReference type="Proteomes" id="UP000681720">
    <property type="component" value="Unassembled WGS sequence"/>
</dbReference>